<organism evidence="11 12">
    <name type="scientific">Parendozoicomonas callyspongiae</name>
    <dbReference type="NCBI Taxonomy" id="2942213"/>
    <lineage>
        <taxon>Bacteria</taxon>
        <taxon>Pseudomonadati</taxon>
        <taxon>Pseudomonadota</taxon>
        <taxon>Gammaproteobacteria</taxon>
        <taxon>Oceanospirillales</taxon>
        <taxon>Endozoicomonadaceae</taxon>
        <taxon>Parendozoicomonas</taxon>
    </lineage>
</organism>
<dbReference type="Proteomes" id="UP001203338">
    <property type="component" value="Unassembled WGS sequence"/>
</dbReference>
<keyword evidence="5 9" id="KW-0997">Cell inner membrane</keyword>
<sequence length="124" mass="14165">MYKRHQSGFTLLEVMVAMAVLAIAGMAVMGMLRETLGNSQYLADKRPAFWVAENAMTDIQLTKKWPPRLWKEERVKLGNKTWYVRSRSVETVSDDLRAIEVEVRTIKDDTKPALASLQSHLLKS</sequence>
<evidence type="ECO:0000256" key="7">
    <source>
        <dbReference type="ARBA" id="ARBA00022989"/>
    </source>
</evidence>
<feature type="domain" description="Type II secretion system protein GspI C-terminal" evidence="10">
    <location>
        <begin position="42"/>
        <end position="119"/>
    </location>
</feature>
<evidence type="ECO:0000256" key="1">
    <source>
        <dbReference type="ARBA" id="ARBA00004377"/>
    </source>
</evidence>
<dbReference type="PANTHER" id="PTHR38779">
    <property type="entry name" value="TYPE II SECRETION SYSTEM PROTEIN I-RELATED"/>
    <property type="match status" value="1"/>
</dbReference>
<dbReference type="Pfam" id="PF07963">
    <property type="entry name" value="N_methyl"/>
    <property type="match status" value="1"/>
</dbReference>
<keyword evidence="12" id="KW-1185">Reference proteome</keyword>
<dbReference type="InterPro" id="IPR010052">
    <property type="entry name" value="T2SS_protein-GspI"/>
</dbReference>
<name>A0ABT0PBH9_9GAMM</name>
<keyword evidence="6 9" id="KW-0812">Transmembrane</keyword>
<dbReference type="SUPFAM" id="SSF54523">
    <property type="entry name" value="Pili subunits"/>
    <property type="match status" value="1"/>
</dbReference>
<dbReference type="RefSeq" id="WP_249697576.1">
    <property type="nucleotide sequence ID" value="NZ_JAMFLX010000002.1"/>
</dbReference>
<evidence type="ECO:0000256" key="3">
    <source>
        <dbReference type="ARBA" id="ARBA00022475"/>
    </source>
</evidence>
<comment type="subunit">
    <text evidence="9">Type II secretion is composed of four main components: the outer membrane complex, the inner membrane complex, the cytoplasmic secretion ATPase and the periplasm-spanning pseudopilus.</text>
</comment>
<dbReference type="InterPro" id="IPR003413">
    <property type="entry name" value="T2SS_GspI_C"/>
</dbReference>
<dbReference type="EMBL" id="JAMFLX010000002">
    <property type="protein sequence ID" value="MCL6268743.1"/>
    <property type="molecule type" value="Genomic_DNA"/>
</dbReference>
<dbReference type="InterPro" id="IPR012902">
    <property type="entry name" value="N_methyl_site"/>
</dbReference>
<keyword evidence="4 9" id="KW-0488">Methylation</keyword>
<evidence type="ECO:0000313" key="12">
    <source>
        <dbReference type="Proteomes" id="UP001203338"/>
    </source>
</evidence>
<dbReference type="PROSITE" id="PS00409">
    <property type="entry name" value="PROKAR_NTER_METHYL"/>
    <property type="match status" value="1"/>
</dbReference>
<comment type="subcellular location">
    <subcellularLocation>
        <location evidence="1 9">Cell inner membrane</location>
        <topology evidence="1 9">Single-pass membrane protein</topology>
    </subcellularLocation>
</comment>
<comment type="caution">
    <text evidence="11">The sequence shown here is derived from an EMBL/GenBank/DDBJ whole genome shotgun (WGS) entry which is preliminary data.</text>
</comment>
<comment type="PTM">
    <text evidence="9">Cleaved by prepilin peptidase.</text>
</comment>
<keyword evidence="8 9" id="KW-0472">Membrane</keyword>
<gene>
    <name evidence="11" type="primary">gspI</name>
    <name evidence="11" type="ORF">M3P05_02110</name>
</gene>
<evidence type="ECO:0000256" key="2">
    <source>
        <dbReference type="ARBA" id="ARBA00008358"/>
    </source>
</evidence>
<feature type="transmembrane region" description="Helical" evidence="9">
    <location>
        <begin position="12"/>
        <end position="32"/>
    </location>
</feature>
<reference evidence="11 12" key="1">
    <citation type="submission" date="2022-05" db="EMBL/GenBank/DDBJ databases">
        <authorList>
            <person name="Park J.-S."/>
        </authorList>
    </citation>
    <scope>NUCLEOTIDE SEQUENCE [LARGE SCALE GENOMIC DNA]</scope>
    <source>
        <strain evidence="11 12">2012CJ34-2</strain>
    </source>
</reference>
<evidence type="ECO:0000256" key="5">
    <source>
        <dbReference type="ARBA" id="ARBA00022519"/>
    </source>
</evidence>
<dbReference type="NCBIfam" id="TIGR01707">
    <property type="entry name" value="gspI"/>
    <property type="match status" value="1"/>
</dbReference>
<dbReference type="PANTHER" id="PTHR38779:SF2">
    <property type="entry name" value="TYPE II SECRETION SYSTEM PROTEIN I-RELATED"/>
    <property type="match status" value="1"/>
</dbReference>
<evidence type="ECO:0000259" key="10">
    <source>
        <dbReference type="Pfam" id="PF02501"/>
    </source>
</evidence>
<dbReference type="InterPro" id="IPR045584">
    <property type="entry name" value="Pilin-like"/>
</dbReference>
<evidence type="ECO:0000256" key="8">
    <source>
        <dbReference type="ARBA" id="ARBA00023136"/>
    </source>
</evidence>
<comment type="function">
    <text evidence="9">Component of the type II secretion system required for the energy-dependent secretion of extracellular factors such as proteases and toxins from the periplasm.</text>
</comment>
<proteinExistence type="inferred from homology"/>
<evidence type="ECO:0000313" key="11">
    <source>
        <dbReference type="EMBL" id="MCL6268743.1"/>
    </source>
</evidence>
<accession>A0ABT0PBH9</accession>
<protein>
    <recommendedName>
        <fullName evidence="9">Type II secretion system protein I</fullName>
        <shortName evidence="9">T2SS minor pseudopilin I</shortName>
    </recommendedName>
</protein>
<dbReference type="Gene3D" id="3.30.1300.30">
    <property type="entry name" value="GSPII I/J protein-like"/>
    <property type="match status" value="1"/>
</dbReference>
<dbReference type="Pfam" id="PF02501">
    <property type="entry name" value="T2SSI"/>
    <property type="match status" value="1"/>
</dbReference>
<evidence type="ECO:0000256" key="9">
    <source>
        <dbReference type="RuleBase" id="RU368030"/>
    </source>
</evidence>
<evidence type="ECO:0000256" key="6">
    <source>
        <dbReference type="ARBA" id="ARBA00022692"/>
    </source>
</evidence>
<comment type="similarity">
    <text evidence="2 9">Belongs to the GSP I family.</text>
</comment>
<keyword evidence="7 9" id="KW-1133">Transmembrane helix</keyword>
<evidence type="ECO:0000256" key="4">
    <source>
        <dbReference type="ARBA" id="ARBA00022481"/>
    </source>
</evidence>
<dbReference type="NCBIfam" id="TIGR02532">
    <property type="entry name" value="IV_pilin_GFxxxE"/>
    <property type="match status" value="1"/>
</dbReference>
<keyword evidence="3" id="KW-1003">Cell membrane</keyword>